<evidence type="ECO:0008006" key="3">
    <source>
        <dbReference type="Google" id="ProtNLM"/>
    </source>
</evidence>
<dbReference type="EMBL" id="MT142522">
    <property type="protein sequence ID" value="QJA84010.1"/>
    <property type="molecule type" value="Genomic_DNA"/>
</dbReference>
<evidence type="ECO:0000313" key="2">
    <source>
        <dbReference type="EMBL" id="QJA84010.1"/>
    </source>
</evidence>
<evidence type="ECO:0000313" key="1">
    <source>
        <dbReference type="EMBL" id="QJA64662.1"/>
    </source>
</evidence>
<accession>A0A6M3J716</accession>
<gene>
    <name evidence="2" type="ORF">MM415A00233_0012</name>
    <name evidence="1" type="ORF">MM415B00478_0059</name>
</gene>
<proteinExistence type="predicted"/>
<dbReference type="EMBL" id="MT141523">
    <property type="protein sequence ID" value="QJA64662.1"/>
    <property type="molecule type" value="Genomic_DNA"/>
</dbReference>
<protein>
    <recommendedName>
        <fullName evidence="3">Tail assembly chaperone</fullName>
    </recommendedName>
</protein>
<organism evidence="1">
    <name type="scientific">viral metagenome</name>
    <dbReference type="NCBI Taxonomy" id="1070528"/>
    <lineage>
        <taxon>unclassified sequences</taxon>
        <taxon>metagenomes</taxon>
        <taxon>organismal metagenomes</taxon>
    </lineage>
</organism>
<name>A0A6M3J716_9ZZZZ</name>
<sequence length="77" mass="8549">MAEPNYKLTIHVDRMTLGDLEVLEDARTGKFREYLDLLDRVATLEGLESVRMIPLADLRAITAQLVDSISDTGNSGN</sequence>
<reference evidence="1" key="1">
    <citation type="submission" date="2020-03" db="EMBL/GenBank/DDBJ databases">
        <title>The deep terrestrial virosphere.</title>
        <authorList>
            <person name="Holmfeldt K."/>
            <person name="Nilsson E."/>
            <person name="Simone D."/>
            <person name="Lopez-Fernandez M."/>
            <person name="Wu X."/>
            <person name="de Brujin I."/>
            <person name="Lundin D."/>
            <person name="Andersson A."/>
            <person name="Bertilsson S."/>
            <person name="Dopson M."/>
        </authorList>
    </citation>
    <scope>NUCLEOTIDE SEQUENCE</scope>
    <source>
        <strain evidence="2">MM415A00233</strain>
        <strain evidence="1">MM415B00478</strain>
    </source>
</reference>
<dbReference type="AlphaFoldDB" id="A0A6M3J716"/>